<evidence type="ECO:0008006" key="3">
    <source>
        <dbReference type="Google" id="ProtNLM"/>
    </source>
</evidence>
<comment type="caution">
    <text evidence="1">The sequence shown here is derived from an EMBL/GenBank/DDBJ whole genome shotgun (WGS) entry which is preliminary data.</text>
</comment>
<protein>
    <recommendedName>
        <fullName evidence="3">Reverse transcriptase domain-containing protein</fullName>
    </recommendedName>
</protein>
<name>A0AAV5LF32_9ROSI</name>
<dbReference type="AlphaFoldDB" id="A0AAV5LF32"/>
<evidence type="ECO:0000313" key="1">
    <source>
        <dbReference type="EMBL" id="GKV35501.1"/>
    </source>
</evidence>
<reference evidence="1 2" key="1">
    <citation type="journal article" date="2021" name="Commun. Biol.">
        <title>The genome of Shorea leprosula (Dipterocarpaceae) highlights the ecological relevance of drought in aseasonal tropical rainforests.</title>
        <authorList>
            <person name="Ng K.K.S."/>
            <person name="Kobayashi M.J."/>
            <person name="Fawcett J.A."/>
            <person name="Hatakeyama M."/>
            <person name="Paape T."/>
            <person name="Ng C.H."/>
            <person name="Ang C.C."/>
            <person name="Tnah L.H."/>
            <person name="Lee C.T."/>
            <person name="Nishiyama T."/>
            <person name="Sese J."/>
            <person name="O'Brien M.J."/>
            <person name="Copetti D."/>
            <person name="Mohd Noor M.I."/>
            <person name="Ong R.C."/>
            <person name="Putra M."/>
            <person name="Sireger I.Z."/>
            <person name="Indrioko S."/>
            <person name="Kosugi Y."/>
            <person name="Izuno A."/>
            <person name="Isagi Y."/>
            <person name="Lee S.L."/>
            <person name="Shimizu K.K."/>
        </authorList>
    </citation>
    <scope>NUCLEOTIDE SEQUENCE [LARGE SCALE GENOMIC DNA]</scope>
    <source>
        <strain evidence="1">214</strain>
    </source>
</reference>
<keyword evidence="2" id="KW-1185">Reference proteome</keyword>
<sequence>MKRTRVGVRDAAARVEGKSRRWQENREAADLWHRFAKYGIMVDVYVLRKRDKWGKKFGLVRMAVVQNKAQMEKRLNEIWIGYYKMRVKIVDNGRNQESRNKKAVVGNRSEEERVDARPENVKERFKDKRCRLAWLCISGVPLQAWNDRCFEMVGRTVGEVVLIHDDTRRKAILCDGRVLVLCSNVSKVSKSIKLNVDEKFEIGVVEEEWRFDPDWWLLEGDRWSLMGTASKYSSMKSKDDEHELINNEISDEDDDSVDEESLHKEDFFNSRLPQELGEVNGHELGRTGLLHEQSKDKHDGQKGFQMVTDEMVKRVGSVSLSDGCIEHRNQENEKEIEPRLLEMKERDEMKGQNPVVEEKWNEMAVDGFAVANVECVDLKNEESTLEEDELNERHEGFQEIWDIMRKREALWKQKSRRLSCDGKWVEELELVKKVTVDYFPKLFCGESWNRPKPSSIIFKQISEEMKVWFGFGLRWRGWIKECLLIARISVLVNGSPTEEFMMGKGLRQGDPLSLFLFLMIAERLHGLVKKAKKEGLLHGIEVGSKGLTISLLQFVDDTVILGKANGDGGESLWKQVVWDKYHGGRREADIKAVDSVRVSRICKDDLCPRLFELAVHKEGLVCEMGVREGELWRWNIEWRRGRLGRERGKEEVLWEVLSKVQITKGLEDCWKWMHDAKGRYAVKKAYEFLSLMEFILPDQILMSWWGIQVVMPNTMEGVIEFFLYELGSVVASSVFSIFDWKFNPLECAVAIRKHRRMLREFHKHKYGEH</sequence>
<gene>
    <name evidence="1" type="ORF">SLEP1_g43759</name>
</gene>
<dbReference type="InterPro" id="IPR035979">
    <property type="entry name" value="RBD_domain_sf"/>
</dbReference>
<dbReference type="Proteomes" id="UP001054252">
    <property type="component" value="Unassembled WGS sequence"/>
</dbReference>
<dbReference type="SUPFAM" id="SSF54928">
    <property type="entry name" value="RNA-binding domain, RBD"/>
    <property type="match status" value="1"/>
</dbReference>
<organism evidence="1 2">
    <name type="scientific">Rubroshorea leprosula</name>
    <dbReference type="NCBI Taxonomy" id="152421"/>
    <lineage>
        <taxon>Eukaryota</taxon>
        <taxon>Viridiplantae</taxon>
        <taxon>Streptophyta</taxon>
        <taxon>Embryophyta</taxon>
        <taxon>Tracheophyta</taxon>
        <taxon>Spermatophyta</taxon>
        <taxon>Magnoliopsida</taxon>
        <taxon>eudicotyledons</taxon>
        <taxon>Gunneridae</taxon>
        <taxon>Pentapetalae</taxon>
        <taxon>rosids</taxon>
        <taxon>malvids</taxon>
        <taxon>Malvales</taxon>
        <taxon>Dipterocarpaceae</taxon>
        <taxon>Rubroshorea</taxon>
    </lineage>
</organism>
<accession>A0AAV5LF32</accession>
<dbReference type="GO" id="GO:0003676">
    <property type="term" value="F:nucleic acid binding"/>
    <property type="evidence" value="ECO:0007669"/>
    <property type="project" value="InterPro"/>
</dbReference>
<evidence type="ECO:0000313" key="2">
    <source>
        <dbReference type="Proteomes" id="UP001054252"/>
    </source>
</evidence>
<proteinExistence type="predicted"/>
<dbReference type="EMBL" id="BPVZ01000111">
    <property type="protein sequence ID" value="GKV35501.1"/>
    <property type="molecule type" value="Genomic_DNA"/>
</dbReference>
<dbReference type="InterPro" id="IPR052343">
    <property type="entry name" value="Retrotransposon-Effector_Assoc"/>
</dbReference>
<dbReference type="PANTHER" id="PTHR46890">
    <property type="entry name" value="NON-LTR RETROLELEMENT REVERSE TRANSCRIPTASE-LIKE PROTEIN-RELATED"/>
    <property type="match status" value="1"/>
</dbReference>
<dbReference type="PANTHER" id="PTHR46890:SF1">
    <property type="entry name" value="REVERSE TRANSCRIPTASE DOMAIN-CONTAINING PROTEIN"/>
    <property type="match status" value="1"/>
</dbReference>